<keyword evidence="3" id="KW-1185">Reference proteome</keyword>
<evidence type="ECO:0000313" key="2">
    <source>
        <dbReference type="EMBL" id="KAK5173388.1"/>
    </source>
</evidence>
<reference evidence="2 3" key="1">
    <citation type="submission" date="2023-08" db="EMBL/GenBank/DDBJ databases">
        <title>Black Yeasts Isolated from many extreme environments.</title>
        <authorList>
            <person name="Coleine C."/>
            <person name="Stajich J.E."/>
            <person name="Selbmann L."/>
        </authorList>
    </citation>
    <scope>NUCLEOTIDE SEQUENCE [LARGE SCALE GENOMIC DNA]</scope>
    <source>
        <strain evidence="2 3">CCFEE 5935</strain>
    </source>
</reference>
<dbReference type="AlphaFoldDB" id="A0AAV9PID6"/>
<dbReference type="Proteomes" id="UP001337655">
    <property type="component" value="Unassembled WGS sequence"/>
</dbReference>
<name>A0AAV9PID6_9PEZI</name>
<keyword evidence="1" id="KW-0732">Signal</keyword>
<gene>
    <name evidence="2" type="ORF">LTR77_002069</name>
</gene>
<feature type="chain" id="PRO_5043810233" evidence="1">
    <location>
        <begin position="23"/>
        <end position="119"/>
    </location>
</feature>
<dbReference type="GeneID" id="89923416"/>
<accession>A0AAV9PID6</accession>
<organism evidence="2 3">
    <name type="scientific">Saxophila tyrrhenica</name>
    <dbReference type="NCBI Taxonomy" id="1690608"/>
    <lineage>
        <taxon>Eukaryota</taxon>
        <taxon>Fungi</taxon>
        <taxon>Dikarya</taxon>
        <taxon>Ascomycota</taxon>
        <taxon>Pezizomycotina</taxon>
        <taxon>Dothideomycetes</taxon>
        <taxon>Dothideomycetidae</taxon>
        <taxon>Mycosphaerellales</taxon>
        <taxon>Extremaceae</taxon>
        <taxon>Saxophila</taxon>
    </lineage>
</organism>
<evidence type="ECO:0000313" key="3">
    <source>
        <dbReference type="Proteomes" id="UP001337655"/>
    </source>
</evidence>
<proteinExistence type="predicted"/>
<dbReference type="EMBL" id="JAVRRT010000003">
    <property type="protein sequence ID" value="KAK5173388.1"/>
    <property type="molecule type" value="Genomic_DNA"/>
</dbReference>
<comment type="caution">
    <text evidence="2">The sequence shown here is derived from an EMBL/GenBank/DDBJ whole genome shotgun (WGS) entry which is preliminary data.</text>
</comment>
<protein>
    <submittedName>
        <fullName evidence="2">Uncharacterized protein</fullName>
    </submittedName>
</protein>
<sequence length="119" mass="12306">MHVSLPVVRRLGLSMQVMPALAATVELKATANPANPEQDRCYAIVTDLNGCSGTSEPFCSNLLGLADGCGSCNGVKGKEICGSAAVEMNFDTGEFRFENGLPDGSASCNIDPFGGTCTI</sequence>
<feature type="signal peptide" evidence="1">
    <location>
        <begin position="1"/>
        <end position="22"/>
    </location>
</feature>
<evidence type="ECO:0000256" key="1">
    <source>
        <dbReference type="SAM" id="SignalP"/>
    </source>
</evidence>
<dbReference type="RefSeq" id="XP_064662083.1">
    <property type="nucleotide sequence ID" value="XM_064799328.1"/>
</dbReference>